<organism evidence="1 2">
    <name type="scientific">Phytophthora fragariaefolia</name>
    <dbReference type="NCBI Taxonomy" id="1490495"/>
    <lineage>
        <taxon>Eukaryota</taxon>
        <taxon>Sar</taxon>
        <taxon>Stramenopiles</taxon>
        <taxon>Oomycota</taxon>
        <taxon>Peronosporomycetes</taxon>
        <taxon>Peronosporales</taxon>
        <taxon>Peronosporaceae</taxon>
        <taxon>Phytophthora</taxon>
    </lineage>
</organism>
<dbReference type="InterPro" id="IPR052050">
    <property type="entry name" value="SecEffector_AnkRepeat"/>
</dbReference>
<dbReference type="Pfam" id="PF12796">
    <property type="entry name" value="Ank_2"/>
    <property type="match status" value="1"/>
</dbReference>
<accession>A0A9W6U451</accession>
<dbReference type="Gene3D" id="1.25.40.20">
    <property type="entry name" value="Ankyrin repeat-containing domain"/>
    <property type="match status" value="2"/>
</dbReference>
<protein>
    <submittedName>
        <fullName evidence="1">Unnamed protein product</fullName>
    </submittedName>
</protein>
<proteinExistence type="predicted"/>
<dbReference type="EMBL" id="BSXT01000362">
    <property type="protein sequence ID" value="GMF25514.1"/>
    <property type="molecule type" value="Genomic_DNA"/>
</dbReference>
<evidence type="ECO:0000313" key="1">
    <source>
        <dbReference type="EMBL" id="GMF25514.1"/>
    </source>
</evidence>
<dbReference type="InterPro" id="IPR036770">
    <property type="entry name" value="Ankyrin_rpt-contain_sf"/>
</dbReference>
<name>A0A9W6U451_9STRA</name>
<dbReference type="AlphaFoldDB" id="A0A9W6U451"/>
<dbReference type="OrthoDB" id="107900at2759"/>
<evidence type="ECO:0000313" key="2">
    <source>
        <dbReference type="Proteomes" id="UP001165121"/>
    </source>
</evidence>
<dbReference type="PANTHER" id="PTHR46586">
    <property type="entry name" value="ANKYRIN REPEAT-CONTAINING PROTEIN"/>
    <property type="match status" value="1"/>
</dbReference>
<dbReference type="Proteomes" id="UP001165121">
    <property type="component" value="Unassembled WGS sequence"/>
</dbReference>
<dbReference type="PANTHER" id="PTHR46586:SF3">
    <property type="entry name" value="ANKYRIN REPEAT-CONTAINING PROTEIN"/>
    <property type="match status" value="1"/>
</dbReference>
<reference evidence="1" key="1">
    <citation type="submission" date="2023-04" db="EMBL/GenBank/DDBJ databases">
        <title>Phytophthora fragariaefolia NBRC 109709.</title>
        <authorList>
            <person name="Ichikawa N."/>
            <person name="Sato H."/>
            <person name="Tonouchi N."/>
        </authorList>
    </citation>
    <scope>NUCLEOTIDE SEQUENCE</scope>
    <source>
        <strain evidence="1">NBRC 109709</strain>
    </source>
</reference>
<keyword evidence="2" id="KW-1185">Reference proteome</keyword>
<dbReference type="SUPFAM" id="SSF48403">
    <property type="entry name" value="Ankyrin repeat"/>
    <property type="match status" value="1"/>
</dbReference>
<comment type="caution">
    <text evidence="1">The sequence shown here is derived from an EMBL/GenBank/DDBJ whole genome shotgun (WGS) entry which is preliminary data.</text>
</comment>
<dbReference type="InterPro" id="IPR002110">
    <property type="entry name" value="Ankyrin_rpt"/>
</dbReference>
<sequence>MLEWLLEIGYFRGNVHVAASGFRDFASFGRLELMEQILQQHPTLADDDVYWLQQYWGEAQENACKCGNLKVLTWLIEHPIGRKQCEKVRTIRHIDRLLRLASVEGHIDIVQYLHGQGAVDTNGTAVMGAIRRGHKDVVEFLMEPYSDVAQMKGAWMVNEAVRAGQVKMLSLFQKFSSPALAVPPLKCKRKQIGENQWWSDVGYCVNLAAMRGHLDVLEWFQMNRSLKASPGTMDDAAALGHLEIVKWLHSVRAEKCSSKAMDRAASAGHLVVVQWLPCNRSEGCTCDAMDSAAGHGHLEVVKWLHYNRTEGCTTAAMDKDIWRLYNGCIAIDTKDVPVRLLQMP</sequence>
<dbReference type="Pfam" id="PF13637">
    <property type="entry name" value="Ank_4"/>
    <property type="match status" value="1"/>
</dbReference>
<gene>
    <name evidence="1" type="ORF">Pfra01_000457700</name>
</gene>